<evidence type="ECO:0000256" key="8">
    <source>
        <dbReference type="ARBA" id="ARBA00023268"/>
    </source>
</evidence>
<dbReference type="RefSeq" id="WP_132126266.1">
    <property type="nucleotide sequence ID" value="NZ_SLWS01000022.1"/>
</dbReference>
<dbReference type="Pfam" id="PF21089">
    <property type="entry name" value="PKS_DH_N"/>
    <property type="match status" value="1"/>
</dbReference>
<dbReference type="InterPro" id="IPR042104">
    <property type="entry name" value="PKS_dehydratase_sf"/>
</dbReference>
<evidence type="ECO:0000256" key="2">
    <source>
        <dbReference type="ARBA" id="ARBA00004792"/>
    </source>
</evidence>
<dbReference type="FunFam" id="3.40.50.720:FF:000209">
    <property type="entry name" value="Polyketide synthase Pks12"/>
    <property type="match status" value="1"/>
</dbReference>
<dbReference type="InterPro" id="IPR016036">
    <property type="entry name" value="Malonyl_transacylase_ACP-bd"/>
</dbReference>
<dbReference type="Proteomes" id="UP000295680">
    <property type="component" value="Unassembled WGS sequence"/>
</dbReference>
<dbReference type="PANTHER" id="PTHR43775">
    <property type="entry name" value="FATTY ACID SYNTHASE"/>
    <property type="match status" value="1"/>
</dbReference>
<dbReference type="SUPFAM" id="SSF47336">
    <property type="entry name" value="ACP-like"/>
    <property type="match status" value="2"/>
</dbReference>
<dbReference type="GO" id="GO:0033068">
    <property type="term" value="P:macrolide biosynthetic process"/>
    <property type="evidence" value="ECO:0007669"/>
    <property type="project" value="UniProtKB-ARBA"/>
</dbReference>
<dbReference type="InterPro" id="IPR014030">
    <property type="entry name" value="Ketoacyl_synth_N"/>
</dbReference>
<dbReference type="InterPro" id="IPR050091">
    <property type="entry name" value="PKS_NRPS_Biosynth_Enz"/>
</dbReference>
<feature type="active site" description="Proton donor; for dehydratase activity" evidence="10">
    <location>
        <position position="2375"/>
    </location>
</feature>
<dbReference type="Pfam" id="PF08659">
    <property type="entry name" value="KR"/>
    <property type="match status" value="2"/>
</dbReference>
<dbReference type="PROSITE" id="PS00606">
    <property type="entry name" value="KS3_1"/>
    <property type="match status" value="2"/>
</dbReference>
<dbReference type="SUPFAM" id="SSF53901">
    <property type="entry name" value="Thiolase-like"/>
    <property type="match status" value="2"/>
</dbReference>
<dbReference type="InterPro" id="IPR009081">
    <property type="entry name" value="PP-bd_ACP"/>
</dbReference>
<protein>
    <submittedName>
        <fullName evidence="15">Acyl transferase domain-containing protein</fullName>
    </submittedName>
</protein>
<dbReference type="InterPro" id="IPR020807">
    <property type="entry name" value="PKS_DH"/>
</dbReference>
<dbReference type="Gene3D" id="3.40.366.10">
    <property type="entry name" value="Malonyl-Coenzyme A Acyl Carrier Protein, domain 2"/>
    <property type="match status" value="2"/>
</dbReference>
<evidence type="ECO:0000313" key="16">
    <source>
        <dbReference type="Proteomes" id="UP000295680"/>
    </source>
</evidence>
<dbReference type="PROSITE" id="PS52019">
    <property type="entry name" value="PKS_MFAS_DH"/>
    <property type="match status" value="1"/>
</dbReference>
<dbReference type="Gene3D" id="3.90.180.10">
    <property type="entry name" value="Medium-chain alcohol dehydrogenases, catalytic domain"/>
    <property type="match status" value="1"/>
</dbReference>
<dbReference type="InterPro" id="IPR016035">
    <property type="entry name" value="Acyl_Trfase/lysoPLipase"/>
</dbReference>
<proteinExistence type="predicted"/>
<dbReference type="Pfam" id="PF00109">
    <property type="entry name" value="ketoacyl-synt"/>
    <property type="match status" value="2"/>
</dbReference>
<dbReference type="InterPro" id="IPR020841">
    <property type="entry name" value="PKS_Beta-ketoAc_synthase_dom"/>
</dbReference>
<evidence type="ECO:0000259" key="12">
    <source>
        <dbReference type="PROSITE" id="PS50075"/>
    </source>
</evidence>
<dbReference type="InterPro" id="IPR016039">
    <property type="entry name" value="Thiolase-like"/>
</dbReference>
<dbReference type="Pfam" id="PF00550">
    <property type="entry name" value="PP-binding"/>
    <property type="match status" value="2"/>
</dbReference>
<dbReference type="Pfam" id="PF08990">
    <property type="entry name" value="Docking"/>
    <property type="match status" value="1"/>
</dbReference>
<dbReference type="CDD" id="cd05195">
    <property type="entry name" value="enoyl_red"/>
    <property type="match status" value="1"/>
</dbReference>
<dbReference type="PROSITE" id="PS50075">
    <property type="entry name" value="CARRIER"/>
    <property type="match status" value="2"/>
</dbReference>
<dbReference type="OrthoDB" id="9778690at2"/>
<comment type="pathway">
    <text evidence="2">Antibiotic biosynthesis.</text>
</comment>
<evidence type="ECO:0000313" key="15">
    <source>
        <dbReference type="EMBL" id="TCO44759.1"/>
    </source>
</evidence>
<dbReference type="PROSITE" id="PS01162">
    <property type="entry name" value="QOR_ZETA_CRYSTAL"/>
    <property type="match status" value="1"/>
</dbReference>
<feature type="domain" description="PKS/mFAS DH" evidence="14">
    <location>
        <begin position="2188"/>
        <end position="2452"/>
    </location>
</feature>
<keyword evidence="5 15" id="KW-0808">Transferase</keyword>
<dbReference type="Pfam" id="PF22953">
    <property type="entry name" value="SpnB_Rossmann"/>
    <property type="match status" value="2"/>
</dbReference>
<dbReference type="InterPro" id="IPR049551">
    <property type="entry name" value="PKS_DH_C"/>
</dbReference>
<dbReference type="Pfam" id="PF08240">
    <property type="entry name" value="ADH_N"/>
    <property type="match status" value="1"/>
</dbReference>
<keyword evidence="6" id="KW-0677">Repeat</keyword>
<dbReference type="FunFam" id="1.10.1200.10:FF:000007">
    <property type="entry name" value="Probable polyketide synthase pks17"/>
    <property type="match status" value="1"/>
</dbReference>
<dbReference type="InterPro" id="IPR018201">
    <property type="entry name" value="Ketoacyl_synth_AS"/>
</dbReference>
<dbReference type="InterPro" id="IPR013968">
    <property type="entry name" value="PKS_KR"/>
</dbReference>
<gene>
    <name evidence="15" type="ORF">EV192_12213</name>
</gene>
<evidence type="ECO:0000256" key="7">
    <source>
        <dbReference type="ARBA" id="ARBA00023194"/>
    </source>
</evidence>
<dbReference type="InterPro" id="IPR001227">
    <property type="entry name" value="Ac_transferase_dom_sf"/>
</dbReference>
<keyword evidence="4" id="KW-0597">Phosphoprotein</keyword>
<feature type="region of interest" description="C-terminal hotdog fold" evidence="10">
    <location>
        <begin position="2316"/>
        <end position="2452"/>
    </location>
</feature>
<dbReference type="SUPFAM" id="SSF55048">
    <property type="entry name" value="Probable ACP-binding domain of malonyl-CoA ACP transacylase"/>
    <property type="match status" value="2"/>
</dbReference>
<dbReference type="SMART" id="SM00829">
    <property type="entry name" value="PKS_ER"/>
    <property type="match status" value="1"/>
</dbReference>
<evidence type="ECO:0000259" key="14">
    <source>
        <dbReference type="PROSITE" id="PS52019"/>
    </source>
</evidence>
<dbReference type="Gene3D" id="3.10.129.110">
    <property type="entry name" value="Polyketide synthase dehydratase"/>
    <property type="match status" value="1"/>
</dbReference>
<feature type="domain" description="Carrier" evidence="12">
    <location>
        <begin position="1277"/>
        <end position="1352"/>
    </location>
</feature>
<dbReference type="GO" id="GO:0016491">
    <property type="term" value="F:oxidoreductase activity"/>
    <property type="evidence" value="ECO:0007669"/>
    <property type="project" value="InterPro"/>
</dbReference>
<evidence type="ECO:0000256" key="1">
    <source>
        <dbReference type="ARBA" id="ARBA00001957"/>
    </source>
</evidence>
<dbReference type="PANTHER" id="PTHR43775:SF51">
    <property type="entry name" value="INACTIVE PHENOLPHTHIOCEROL SYNTHESIS POLYKETIDE SYNTHASE TYPE I PKS1-RELATED"/>
    <property type="match status" value="1"/>
</dbReference>
<dbReference type="Gene3D" id="1.10.1200.10">
    <property type="entry name" value="ACP-like"/>
    <property type="match status" value="2"/>
</dbReference>
<dbReference type="SMART" id="SM01294">
    <property type="entry name" value="PKS_PP_betabranch"/>
    <property type="match status" value="2"/>
</dbReference>
<dbReference type="GO" id="GO:0031177">
    <property type="term" value="F:phosphopantetheine binding"/>
    <property type="evidence" value="ECO:0007669"/>
    <property type="project" value="InterPro"/>
</dbReference>
<comment type="cofactor">
    <cofactor evidence="1">
        <name>pantetheine 4'-phosphate</name>
        <dbReference type="ChEBI" id="CHEBI:47942"/>
    </cofactor>
</comment>
<dbReference type="SUPFAM" id="SSF50129">
    <property type="entry name" value="GroES-like"/>
    <property type="match status" value="1"/>
</dbReference>
<dbReference type="SMART" id="SM00826">
    <property type="entry name" value="PKS_DH"/>
    <property type="match status" value="1"/>
</dbReference>
<dbReference type="EMBL" id="SLWS01000022">
    <property type="protein sequence ID" value="TCO44759.1"/>
    <property type="molecule type" value="Genomic_DNA"/>
</dbReference>
<evidence type="ECO:0000259" key="13">
    <source>
        <dbReference type="PROSITE" id="PS52004"/>
    </source>
</evidence>
<feature type="domain" description="Ketosynthase family 3 (KS3)" evidence="13">
    <location>
        <begin position="1364"/>
        <end position="1786"/>
    </location>
</feature>
<dbReference type="CDD" id="cd08956">
    <property type="entry name" value="KR_3_FAS_SDR_x"/>
    <property type="match status" value="2"/>
</dbReference>
<dbReference type="InterPro" id="IPR002364">
    <property type="entry name" value="Quin_OxRdtase/zeta-crystal_CS"/>
</dbReference>
<evidence type="ECO:0000256" key="10">
    <source>
        <dbReference type="PROSITE-ProRule" id="PRU01363"/>
    </source>
</evidence>
<feature type="region of interest" description="Disordered" evidence="11">
    <location>
        <begin position="2616"/>
        <end position="2651"/>
    </location>
</feature>
<keyword evidence="3" id="KW-0596">Phosphopantetheine</keyword>
<feature type="region of interest" description="N-terminal hotdog fold" evidence="10">
    <location>
        <begin position="2188"/>
        <end position="2305"/>
    </location>
</feature>
<dbReference type="SUPFAM" id="SSF52151">
    <property type="entry name" value="FabD/lysophospholipase-like"/>
    <property type="match status" value="2"/>
</dbReference>
<name>A0A4R2ILF9_9PSEU</name>
<feature type="domain" description="Carrier" evidence="12">
    <location>
        <begin position="3228"/>
        <end position="3303"/>
    </location>
</feature>
<dbReference type="InterPro" id="IPR013154">
    <property type="entry name" value="ADH-like_N"/>
</dbReference>
<dbReference type="FunFam" id="3.40.47.10:FF:000019">
    <property type="entry name" value="Polyketide synthase type I"/>
    <property type="match status" value="2"/>
</dbReference>
<dbReference type="GO" id="GO:0006633">
    <property type="term" value="P:fatty acid biosynthetic process"/>
    <property type="evidence" value="ECO:0007669"/>
    <property type="project" value="InterPro"/>
</dbReference>
<dbReference type="Pfam" id="PF13602">
    <property type="entry name" value="ADH_zinc_N_2"/>
    <property type="match status" value="1"/>
</dbReference>
<dbReference type="Gene3D" id="3.30.70.3290">
    <property type="match status" value="2"/>
</dbReference>
<evidence type="ECO:0000256" key="6">
    <source>
        <dbReference type="ARBA" id="ARBA00022737"/>
    </source>
</evidence>
<dbReference type="GO" id="GO:0008270">
    <property type="term" value="F:zinc ion binding"/>
    <property type="evidence" value="ECO:0007669"/>
    <property type="project" value="InterPro"/>
</dbReference>
<dbReference type="SMART" id="SM00827">
    <property type="entry name" value="PKS_AT"/>
    <property type="match status" value="2"/>
</dbReference>
<dbReference type="InterPro" id="IPR032821">
    <property type="entry name" value="PKS_assoc"/>
</dbReference>
<dbReference type="InterPro" id="IPR011032">
    <property type="entry name" value="GroES-like_sf"/>
</dbReference>
<dbReference type="InterPro" id="IPR006162">
    <property type="entry name" value="Ppantetheine_attach_site"/>
</dbReference>
<dbReference type="SMART" id="SM00823">
    <property type="entry name" value="PKS_PP"/>
    <property type="match status" value="2"/>
</dbReference>
<dbReference type="InterPro" id="IPR049900">
    <property type="entry name" value="PKS_mFAS_DH"/>
</dbReference>
<evidence type="ECO:0000256" key="9">
    <source>
        <dbReference type="ARBA" id="ARBA00023315"/>
    </source>
</evidence>
<dbReference type="Gene3D" id="3.40.50.720">
    <property type="entry name" value="NAD(P)-binding Rossmann-like Domain"/>
    <property type="match status" value="3"/>
</dbReference>
<dbReference type="Pfam" id="PF14765">
    <property type="entry name" value="PS-DH"/>
    <property type="match status" value="1"/>
</dbReference>
<dbReference type="SUPFAM" id="SSF51735">
    <property type="entry name" value="NAD(P)-binding Rossmann-fold domains"/>
    <property type="match status" value="5"/>
</dbReference>
<dbReference type="InterPro" id="IPR020806">
    <property type="entry name" value="PKS_PP-bd"/>
</dbReference>
<dbReference type="SMART" id="SM00825">
    <property type="entry name" value="PKS_KS"/>
    <property type="match status" value="2"/>
</dbReference>
<keyword evidence="9" id="KW-0012">Acyltransferase</keyword>
<dbReference type="InterPro" id="IPR015083">
    <property type="entry name" value="NorB/c/GfsB-D-like_docking"/>
</dbReference>
<comment type="caution">
    <text evidence="15">The sequence shown here is derived from an EMBL/GenBank/DDBJ whole genome shotgun (WGS) entry which is preliminary data.</text>
</comment>
<dbReference type="Pfam" id="PF00698">
    <property type="entry name" value="Acyl_transf_1"/>
    <property type="match status" value="2"/>
</dbReference>
<keyword evidence="7" id="KW-0045">Antibiotic biosynthesis</keyword>
<dbReference type="InterPro" id="IPR055123">
    <property type="entry name" value="SpnB-like_Rossmann"/>
</dbReference>
<sequence length="3373" mass="355978">MTQNEGKLRDYLRKVTTDLHRTRQRLQEATTDEPVAIVAMSCRYPGGVRSPEDLWRLAAAGTDAISPFPTRRGWDLARLYHPDPDHPGTCYTREGGFLHDADEFDAEFFGVSPREALAIDPQQRLLLETSWEAFERAGIRPSTLRGSQIGVFVGVMYNDYGTRITAPPDGLEAYLGNGSAASIASGRISYTFGLEGPAVTIDTACSSSLVALHWAAQALRTGECSMALAGGVAVMSTPATFIGFSRQRGLAADGRCKSFSDSADGTGWGEGVGLLLLERMSDAVRNGHPVLAVVRGSAINQDGASSGLTAPNGPSQQRVIRAALANARMSTFDIDAVEAHGTGTSLGDPIEANALMSTFGHRDRPLWLGSLKSNIGHTQAAAGVGGVIKMVMAMRHGLLPQTLHAANPSSKVDWSAGNVRLLTSPVPWQSSLRRAGVSSFGVSGTNAHVIIEQAPPSPDEPATATTGPVPWVLSGRSPAALRELGRQLAGRPDIADVAYSLATTRSAFSHRAVVVGSRPSDFLVSLSSKEIRTGATAFLFTGQGAQWAGMGAELYASYPVFAAVFDEVCEYFEPGLRDVVFGEAPGLDQTGWAQPALFALEVALYRLVESWGLRPDFVLGHSIGEFAAAHVAGVFSMADACRLVAARARLMQALPPGGAMIALRATEDEVAPLLDSRVGIAAVNGPSSVVVSGDESTALGIAERFEGKRLRVSHAFHSPLMEPMLAEFREVAASVRFERPSIPMVAAAVGDVCLPEYWVRQVRDTVRFHDGVADLRAQGVVRFVEIGPDGVLSALVDGFALMRKGKPSAETLVSAIGDLYVDGLDPDWAAMLPGRRVDLPTYPFQRDRYWLDTADAHHESLYRLEWVEVSPPESGQDWVEVADLAALTGEIPRQVVIRCVSDRDTVSDDTVIDTVSETHRLTGLVLRTVQEWVADQRFAESRLVFVTSGAVDGDTVIDPAGAAVWGLVRSAEVENPGRFVLVDADADADVELGLRSGEPQALVRDGVVRVPRLAPVGPGTSQWPTGGTVLVTGASGSLGRLIARHLVARYGVERLVLASRSGTAADLDDLDADVRVVACDVTSRQSLADLLATVSDLSAVVHLAGVLDDGLIPGLTPGRLAGVLAPKVDAVVNLHELTKDMDLAAFVLFSSVAGVLGSAGQAAYAAGNAFLDRFAAFRRAQGLPAQSLAWGMWAGQGMAGTLADKDVQRISRGGVLPLSAEEGLALFDLASTVDEATLVPVRLDPGATEVSPLLSGVIRQPVRRSEPVSQPRSFSEAELLDVIRGQVATVLGHASPAGVGAARAFKELGFDSLTALELRNALARETGLKLPSSLVFDYPTPAAMAAALAGTRPTVATVRRSEVDEPVAIVAMGCRFPGGVATPDDLWRLLMAGADGVTEFPADRGWDVDSVYHPEPGRPGRSYARHGGFLTGVDQFDAGFFGISPREALAMDPQQRLLLEVAWETFERAGIDPESRRGSDTGVFIGTNGQDYTSVLSGAAEDADGYLGTGNAASVLSGRLAYTFGLEGPAVTVDTACSSSLVALHWAVQALRKGECSMALVGGATVMSTPAAFVEFSRQRGLSADGLCRAFSDDANGTGWAEGVGVLLVERLSDAERLGHPVLAMVRGSAVNQDGASNGLTAPNGPSQQRVIRAALADAGLSPVDIDAVEAHGTGTSLGDPIEANALVATYGQDRDRPLWLGAIKANIGHTQAAAGVAGVIKMVLALRNGVLPKSPHISSPTSHVDWTAGDVRLLTEPVEWADGARRAGVSSFGFSGTNAHIILEHPPESPRVSRSGTVCRAFRDGEIPVPWVVSGRSAAAVHAQVERLKSFDADPLDVGFSLASRSMFEHRAVIVGGSVEIGVARRTKTAFLFTGQGAQRAGMGRELSDAFPVFASAFDEVCAHFEPGLRDVVFGDAEGLDQTGWAQPALFAVEVALFRLVESWGFTPDAVLGHSIGEFAAAHVAGVFSLVDACQLVAARARLMQALPSGGAMAALRVPADELVLDERVDIAAVNGPSAVVVSGDSDAVAELVARFDGKRLNVSHAFHSHHMDAMLAEFRAVAESVRYSRPTIPVVAAAGGDVSDVEYWVRQVRDTVRFHEGVEALRAGGAGRFVEVGPDGVLSALVDGVALLRRDRPEVHTLMAAVGRLHVDGYSPEWTGVFAGGQLIDLPTYPFQRESYWPTPAHPLLGDAVELADGAGVVFNSRISVRTHPWLADHVVSGSTLFPGTAFLELAAQAGAALGCDQVTELTLATPLVMSDDGVLLQVSVGPDRTITIHARPDNAEQPWTLHATGLLGEGVNSTTDLTPWPPAGATPVDVSDLYQELATAGFGYGPTFQGLQAVWQRDSEVFAEVRLPGQMPLGDFRLHPALLDSALHAAAFVPLDHVDGGRLPFSWTGVTLYAAGSSALRVRLARVGPDQVTLDIADPAGRPVASVESLTLREIQVTVHDIPYRVDWPVVPTGTAAQTDVEVVSFEPGDGKDVAADAHDSARRALELVQGWDGAGKLAFLTRGAVKVGAEHVDLGQAPVWGLVRSAQSENADKFVLVDIDDHADSLAALPAALNSGEPQLAIRAGQVHVPRITQATPGLPVPASSTWRLSSTGKGVLENLHLVETQEPDPNPGPRKAPNPGLDLGEPDPDQGSGWVRETGLGLDEPELELDLRPGQVRDLRPGRAWARDLGLGPGEVRVAIRAAGVNFRDVMNALNMYPGDAGEFGLEGAGVVTAVGEGVGRFAVGDRVMGMFSGAFGPVAVADERMVARMPAGWSFAEAASAPIVFLTAYYALVDLAELKPGESVLVHAAAGGVGMAAVQLARHLGATVYGTASAAKQAVVRGVAHLSSSRTLDFEEEFLTVTNGRGIDVVLNSLAREFVDASLRLLVPGGRFLEMGKTDIRDPATLPDIRYQAFDLVEAGLDRIRVMYDELLALIDSGVLKPLPVTAWDVRRATDAFRFVSQAKHVGKVVLTIPAEMDPNGTVLITGGTGGLGALLARHLVNERGMRRLVLISRRGMAAEGAAELQAELGDAVTIAACDAADRDALAALLATVGPLTAVIHAAGVLDDGLVSDLTAERLAEVMRPKVDAAVHLHELTKHHDLAAFVLFSSSAGTFGAPGQANYAAANVFLDALAEHRRTLGLPAVSLAWGPWAQATGMTSDLTDADIRRMERAGMPPLAVERGLRLFDTACARDEAALVPVIINARTLGPDGPPMLRGLVRGRKAVVVTDVSEDNLRNVVRTEIAAVLGHGSPDQIDPGRAFKELGFDSLTAVELRNRLTTATGVRLPATLIFDYPTPDALVDVLRAELAPAEDEETAIRQLMASIPLARFREAGLLDAVLGLANPTGTGDAPRIDDADALEHMGVDDLVRMALGPTES</sequence>
<evidence type="ECO:0000256" key="5">
    <source>
        <dbReference type="ARBA" id="ARBA00022679"/>
    </source>
</evidence>
<dbReference type="InterPro" id="IPR036291">
    <property type="entry name" value="NAD(P)-bd_dom_sf"/>
</dbReference>
<evidence type="ECO:0000256" key="3">
    <source>
        <dbReference type="ARBA" id="ARBA00022450"/>
    </source>
</evidence>
<dbReference type="Gene3D" id="3.40.47.10">
    <property type="match status" value="2"/>
</dbReference>
<dbReference type="InterPro" id="IPR049552">
    <property type="entry name" value="PKS_DH_N"/>
</dbReference>
<organism evidence="15 16">
    <name type="scientific">Actinocrispum wychmicini</name>
    <dbReference type="NCBI Taxonomy" id="1213861"/>
    <lineage>
        <taxon>Bacteria</taxon>
        <taxon>Bacillati</taxon>
        <taxon>Actinomycetota</taxon>
        <taxon>Actinomycetes</taxon>
        <taxon>Pseudonocardiales</taxon>
        <taxon>Pseudonocardiaceae</taxon>
        <taxon>Actinocrispum</taxon>
    </lineage>
</organism>
<keyword evidence="16" id="KW-1185">Reference proteome</keyword>
<dbReference type="GO" id="GO:0004315">
    <property type="term" value="F:3-oxoacyl-[acyl-carrier-protein] synthase activity"/>
    <property type="evidence" value="ECO:0007669"/>
    <property type="project" value="InterPro"/>
</dbReference>
<dbReference type="InterPro" id="IPR014043">
    <property type="entry name" value="Acyl_transferase_dom"/>
</dbReference>
<dbReference type="InterPro" id="IPR020843">
    <property type="entry name" value="ER"/>
</dbReference>
<dbReference type="InterPro" id="IPR036736">
    <property type="entry name" value="ACP-like_sf"/>
</dbReference>
<dbReference type="Pfam" id="PF16197">
    <property type="entry name" value="KAsynt_C_assoc"/>
    <property type="match status" value="2"/>
</dbReference>
<dbReference type="SMART" id="SM00822">
    <property type="entry name" value="PKS_KR"/>
    <property type="match status" value="2"/>
</dbReference>
<dbReference type="Pfam" id="PF02801">
    <property type="entry name" value="Ketoacyl-synt_C"/>
    <property type="match status" value="2"/>
</dbReference>
<reference evidence="15 16" key="1">
    <citation type="submission" date="2019-03" db="EMBL/GenBank/DDBJ databases">
        <title>Genomic Encyclopedia of Type Strains, Phase IV (KMG-IV): sequencing the most valuable type-strain genomes for metagenomic binning, comparative biology and taxonomic classification.</title>
        <authorList>
            <person name="Goeker M."/>
        </authorList>
    </citation>
    <scope>NUCLEOTIDE SEQUENCE [LARGE SCALE GENOMIC DNA]</scope>
    <source>
        <strain evidence="15 16">DSM 45934</strain>
    </source>
</reference>
<feature type="active site" description="Proton acceptor; for dehydratase activity" evidence="10">
    <location>
        <position position="2220"/>
    </location>
</feature>
<keyword evidence="8" id="KW-0511">Multifunctional enzyme</keyword>
<dbReference type="CDD" id="cd00833">
    <property type="entry name" value="PKS"/>
    <property type="match status" value="2"/>
</dbReference>
<dbReference type="PROSITE" id="PS00012">
    <property type="entry name" value="PHOSPHOPANTETHEINE"/>
    <property type="match status" value="2"/>
</dbReference>
<evidence type="ECO:0000256" key="11">
    <source>
        <dbReference type="SAM" id="MobiDB-lite"/>
    </source>
</evidence>
<dbReference type="PROSITE" id="PS52004">
    <property type="entry name" value="KS3_2"/>
    <property type="match status" value="2"/>
</dbReference>
<accession>A0A4R2ILF9</accession>
<feature type="domain" description="Ketosynthase family 3 (KS3)" evidence="13">
    <location>
        <begin position="32"/>
        <end position="453"/>
    </location>
</feature>
<evidence type="ECO:0000256" key="4">
    <source>
        <dbReference type="ARBA" id="ARBA00022553"/>
    </source>
</evidence>
<dbReference type="InterPro" id="IPR014031">
    <property type="entry name" value="Ketoacyl_synth_C"/>
</dbReference>
<dbReference type="GO" id="GO:0004312">
    <property type="term" value="F:fatty acid synthase activity"/>
    <property type="evidence" value="ECO:0007669"/>
    <property type="project" value="TreeGrafter"/>
</dbReference>
<dbReference type="InterPro" id="IPR057326">
    <property type="entry name" value="KR_dom"/>
</dbReference>